<dbReference type="InterPro" id="IPR024255">
    <property type="entry name" value="GerPB"/>
</dbReference>
<name>A0A848CZH6_ANEAE</name>
<dbReference type="RefSeq" id="WP_168975201.1">
    <property type="nucleotide sequence ID" value="NZ_CAMJCG010000051.1"/>
</dbReference>
<accession>A0A848CZH6</accession>
<proteinExistence type="predicted"/>
<evidence type="ECO:0000256" key="1">
    <source>
        <dbReference type="SAM" id="MobiDB-lite"/>
    </source>
</evidence>
<evidence type="ECO:0000313" key="3">
    <source>
        <dbReference type="Proteomes" id="UP000561326"/>
    </source>
</evidence>
<reference evidence="2 3" key="1">
    <citation type="submission" date="2020-04" db="EMBL/GenBank/DDBJ databases">
        <authorList>
            <person name="Hitch T.C.A."/>
            <person name="Wylensek D."/>
            <person name="Clavel T."/>
        </authorList>
    </citation>
    <scope>NUCLEOTIDE SEQUENCE [LARGE SCALE GENOMIC DNA]</scope>
    <source>
        <strain evidence="2 3">WB01_D5_05</strain>
    </source>
</reference>
<dbReference type="Proteomes" id="UP000561326">
    <property type="component" value="Unassembled WGS sequence"/>
</dbReference>
<sequence length="86" mass="9186">MPILQVPYSKVKEGRNIPNLTVHQSIVIYTLRVNSIANSSVLQIGSAGIIKPLSHPFHTGESISPAAKPGTSDQPKNLLVPLPPPN</sequence>
<organism evidence="2 3">
    <name type="scientific">Aneurinibacillus aneurinilyticus</name>
    <name type="common">Bacillus aneurinolyticus</name>
    <dbReference type="NCBI Taxonomy" id="1391"/>
    <lineage>
        <taxon>Bacteria</taxon>
        <taxon>Bacillati</taxon>
        <taxon>Bacillota</taxon>
        <taxon>Bacilli</taxon>
        <taxon>Bacillales</taxon>
        <taxon>Paenibacillaceae</taxon>
        <taxon>Aneurinibacillus group</taxon>
        <taxon>Aneurinibacillus</taxon>
    </lineage>
</organism>
<dbReference type="AlphaFoldDB" id="A0A848CZH6"/>
<comment type="caution">
    <text evidence="2">The sequence shown here is derived from an EMBL/GenBank/DDBJ whole genome shotgun (WGS) entry which is preliminary data.</text>
</comment>
<evidence type="ECO:0000313" key="2">
    <source>
        <dbReference type="EMBL" id="NME98650.1"/>
    </source>
</evidence>
<feature type="region of interest" description="Disordered" evidence="1">
    <location>
        <begin position="60"/>
        <end position="86"/>
    </location>
</feature>
<dbReference type="Pfam" id="PF10803">
    <property type="entry name" value="GerPB"/>
    <property type="match status" value="1"/>
</dbReference>
<gene>
    <name evidence="2" type="ORF">HF838_10300</name>
</gene>
<dbReference type="EMBL" id="JABAGO010000016">
    <property type="protein sequence ID" value="NME98650.1"/>
    <property type="molecule type" value="Genomic_DNA"/>
</dbReference>
<protein>
    <submittedName>
        <fullName evidence="2">Spore gernimation protein</fullName>
    </submittedName>
</protein>